<dbReference type="EMBL" id="JAUCMX010000011">
    <property type="protein sequence ID" value="KAK3530974.1"/>
    <property type="molecule type" value="Genomic_DNA"/>
</dbReference>
<dbReference type="PANTHER" id="PTHR10424">
    <property type="entry name" value="VIRAL ENVELOPE PROTEIN"/>
    <property type="match status" value="1"/>
</dbReference>
<keyword evidence="8 14" id="KW-1133">Transmembrane helix</keyword>
<evidence type="ECO:0000256" key="13">
    <source>
        <dbReference type="ARBA" id="ARBA00023288"/>
    </source>
</evidence>
<evidence type="ECO:0000256" key="3">
    <source>
        <dbReference type="ARBA" id="ARBA00004563"/>
    </source>
</evidence>
<evidence type="ECO:0000256" key="7">
    <source>
        <dbReference type="ARBA" id="ARBA00022870"/>
    </source>
</evidence>
<keyword evidence="9 14" id="KW-0472">Membrane</keyword>
<keyword evidence="12" id="KW-0325">Glycoprotein</keyword>
<evidence type="ECO:0000313" key="15">
    <source>
        <dbReference type="EMBL" id="KAK3530974.1"/>
    </source>
</evidence>
<keyword evidence="10" id="KW-0564">Palmitate</keyword>
<comment type="subcellular location">
    <subcellularLocation>
        <location evidence="1">Host cell membrane</location>
        <topology evidence="1">Single-pass type I membrane protein</topology>
    </subcellularLocation>
    <subcellularLocation>
        <location evidence="2">Host endomembrane system</location>
        <topology evidence="2">Peripheral membrane protein</topology>
    </subcellularLocation>
    <subcellularLocation>
        <location evidence="3">Virion membrane</location>
        <topology evidence="3">Single-pass type I membrane protein</topology>
    </subcellularLocation>
</comment>
<evidence type="ECO:0000256" key="1">
    <source>
        <dbReference type="ARBA" id="ARBA00004402"/>
    </source>
</evidence>
<evidence type="ECO:0000256" key="6">
    <source>
        <dbReference type="ARBA" id="ARBA00022692"/>
    </source>
</evidence>
<evidence type="ECO:0000256" key="5">
    <source>
        <dbReference type="ARBA" id="ARBA00022581"/>
    </source>
</evidence>
<name>A0AAE0QS82_9TELE</name>
<feature type="transmembrane region" description="Helical" evidence="14">
    <location>
        <begin position="130"/>
        <end position="152"/>
    </location>
</feature>
<gene>
    <name evidence="15" type="ORF">QTP70_007269</name>
</gene>
<evidence type="ECO:0000256" key="12">
    <source>
        <dbReference type="ARBA" id="ARBA00023180"/>
    </source>
</evidence>
<reference evidence="15" key="1">
    <citation type="submission" date="2023-06" db="EMBL/GenBank/DDBJ databases">
        <title>Male Hemibagrus guttatus genome.</title>
        <authorList>
            <person name="Bian C."/>
        </authorList>
    </citation>
    <scope>NUCLEOTIDE SEQUENCE</scope>
    <source>
        <strain evidence="15">Male_cb2023</strain>
        <tissue evidence="15">Muscle</tissue>
    </source>
</reference>
<keyword evidence="7" id="KW-1043">Host membrane</keyword>
<keyword evidence="13" id="KW-0449">Lipoprotein</keyword>
<dbReference type="Proteomes" id="UP001274896">
    <property type="component" value="Unassembled WGS sequence"/>
</dbReference>
<evidence type="ECO:0000256" key="11">
    <source>
        <dbReference type="ARBA" id="ARBA00023157"/>
    </source>
</evidence>
<dbReference type="AlphaFoldDB" id="A0AAE0QS82"/>
<keyword evidence="5" id="KW-0945">Host-virus interaction</keyword>
<keyword evidence="6 14" id="KW-0812">Transmembrane</keyword>
<dbReference type="InterPro" id="IPR018154">
    <property type="entry name" value="TLV/ENV_coat_polyprotein"/>
</dbReference>
<dbReference type="PANTHER" id="PTHR10424:SF81">
    <property type="entry name" value="ERVV2 PROTEIN"/>
    <property type="match status" value="1"/>
</dbReference>
<evidence type="ECO:0000256" key="4">
    <source>
        <dbReference type="ARBA" id="ARBA00022511"/>
    </source>
</evidence>
<sequence length="403" mass="45669">MIQIRRNTAWINYIWYNQQRFINHTIEALKLVSEQLHATSLMAIQNRFAIDTMRGPDQGVCVMIGDDCCTIIPMHTGPTGLLNALLTRMKEACDEMVSNNVPLDPEWFNWFDWLFSTDWVAGLVRIRTTILTVLLVIGFIVCCGIPCLRTLLDRTVHSPFGQYMRLHMQDMTGPDSSGPMAASQCPDAALPSGHCPHCHEVRLKTSPCGRLRRERQGTIRLEWAALQCAACCNMMSTLEVEHDDEDPNPRWRVFHPCCMDIDWKINVELARPAAKILARANFYYVEATWLAEKSSESFELHRGLTSTVETYLLHRSISVAQIYGSFTAHGFLISRNIVQSSMVSVVSVHFCGYFLWTSHSKGQLQHLSNLEPRPANFNVWKSKDSVAIATRACCCMNPLVNSL</sequence>
<evidence type="ECO:0000256" key="10">
    <source>
        <dbReference type="ARBA" id="ARBA00023139"/>
    </source>
</evidence>
<evidence type="ECO:0000256" key="2">
    <source>
        <dbReference type="ARBA" id="ARBA00004531"/>
    </source>
</evidence>
<keyword evidence="4" id="KW-1032">Host cell membrane</keyword>
<comment type="caution">
    <text evidence="15">The sequence shown here is derived from an EMBL/GenBank/DDBJ whole genome shotgun (WGS) entry which is preliminary data.</text>
</comment>
<keyword evidence="16" id="KW-1185">Reference proteome</keyword>
<proteinExistence type="predicted"/>
<dbReference type="Gene3D" id="1.10.287.210">
    <property type="match status" value="1"/>
</dbReference>
<evidence type="ECO:0000256" key="14">
    <source>
        <dbReference type="SAM" id="Phobius"/>
    </source>
</evidence>
<keyword evidence="11" id="KW-1015">Disulfide bond</keyword>
<evidence type="ECO:0000256" key="9">
    <source>
        <dbReference type="ARBA" id="ARBA00023136"/>
    </source>
</evidence>
<accession>A0AAE0QS82</accession>
<protein>
    <submittedName>
        <fullName evidence="15">Uncharacterized protein</fullName>
    </submittedName>
</protein>
<organism evidence="15 16">
    <name type="scientific">Hemibagrus guttatus</name>
    <dbReference type="NCBI Taxonomy" id="175788"/>
    <lineage>
        <taxon>Eukaryota</taxon>
        <taxon>Metazoa</taxon>
        <taxon>Chordata</taxon>
        <taxon>Craniata</taxon>
        <taxon>Vertebrata</taxon>
        <taxon>Euteleostomi</taxon>
        <taxon>Actinopterygii</taxon>
        <taxon>Neopterygii</taxon>
        <taxon>Teleostei</taxon>
        <taxon>Ostariophysi</taxon>
        <taxon>Siluriformes</taxon>
        <taxon>Bagridae</taxon>
        <taxon>Hemibagrus</taxon>
    </lineage>
</organism>
<dbReference type="SUPFAM" id="SSF58069">
    <property type="entry name" value="Virus ectodomain"/>
    <property type="match status" value="1"/>
</dbReference>
<evidence type="ECO:0000256" key="8">
    <source>
        <dbReference type="ARBA" id="ARBA00022989"/>
    </source>
</evidence>
<evidence type="ECO:0000313" key="16">
    <source>
        <dbReference type="Proteomes" id="UP001274896"/>
    </source>
</evidence>